<dbReference type="InterPro" id="IPR006566">
    <property type="entry name" value="FBD"/>
</dbReference>
<dbReference type="AlphaFoldDB" id="A0AAV1DUN1"/>
<evidence type="ECO:0000313" key="3">
    <source>
        <dbReference type="Proteomes" id="UP001161247"/>
    </source>
</evidence>
<accession>A0AAV1DUN1</accession>
<organism evidence="2 3">
    <name type="scientific">Oldenlandia corymbosa var. corymbosa</name>
    <dbReference type="NCBI Taxonomy" id="529605"/>
    <lineage>
        <taxon>Eukaryota</taxon>
        <taxon>Viridiplantae</taxon>
        <taxon>Streptophyta</taxon>
        <taxon>Embryophyta</taxon>
        <taxon>Tracheophyta</taxon>
        <taxon>Spermatophyta</taxon>
        <taxon>Magnoliopsida</taxon>
        <taxon>eudicotyledons</taxon>
        <taxon>Gunneridae</taxon>
        <taxon>Pentapetalae</taxon>
        <taxon>asterids</taxon>
        <taxon>lamiids</taxon>
        <taxon>Gentianales</taxon>
        <taxon>Rubiaceae</taxon>
        <taxon>Rubioideae</taxon>
        <taxon>Spermacoceae</taxon>
        <taxon>Hedyotis-Oldenlandia complex</taxon>
        <taxon>Oldenlandia</taxon>
    </lineage>
</organism>
<reference evidence="2" key="1">
    <citation type="submission" date="2023-03" db="EMBL/GenBank/DDBJ databases">
        <authorList>
            <person name="Julca I."/>
        </authorList>
    </citation>
    <scope>NUCLEOTIDE SEQUENCE</scope>
</reference>
<dbReference type="EMBL" id="OX459123">
    <property type="protein sequence ID" value="CAI9110398.1"/>
    <property type="molecule type" value="Genomic_DNA"/>
</dbReference>
<sequence length="143" mass="16292">MEGTNKLPISTTSLKRLTELSFQTNCCQFSDVMDLINCCPKLEVPHIYNYHSSYQTHCTCCWRDPISAPRCLSTNLKRVLYRGFRGLEDEMAMLKFIVNHGAVMKSVDIHYSACFRDLGKKFGLLDEITNLTRASPTCKISLT</sequence>
<protein>
    <submittedName>
        <fullName evidence="2">OLC1v1010409C1</fullName>
    </submittedName>
</protein>
<name>A0AAV1DUN1_OLDCO</name>
<dbReference type="Proteomes" id="UP001161247">
    <property type="component" value="Chromosome 6"/>
</dbReference>
<evidence type="ECO:0000313" key="2">
    <source>
        <dbReference type="EMBL" id="CAI9110398.1"/>
    </source>
</evidence>
<evidence type="ECO:0000259" key="1">
    <source>
        <dbReference type="SMART" id="SM00579"/>
    </source>
</evidence>
<dbReference type="SMART" id="SM00579">
    <property type="entry name" value="FBD"/>
    <property type="match status" value="1"/>
</dbReference>
<dbReference type="Pfam" id="PF08387">
    <property type="entry name" value="FBD"/>
    <property type="match status" value="1"/>
</dbReference>
<gene>
    <name evidence="2" type="ORF">OLC1_LOCUS18064</name>
</gene>
<proteinExistence type="predicted"/>
<feature type="domain" description="FBD" evidence="1">
    <location>
        <begin position="70"/>
        <end position="143"/>
    </location>
</feature>
<keyword evidence="3" id="KW-1185">Reference proteome</keyword>